<evidence type="ECO:0000313" key="6">
    <source>
        <dbReference type="Proteomes" id="UP000006039"/>
    </source>
</evidence>
<keyword evidence="2" id="KW-0732">Signal</keyword>
<dbReference type="Gene3D" id="3.40.50.1110">
    <property type="entry name" value="SGNH hydrolase"/>
    <property type="match status" value="1"/>
</dbReference>
<name>J3P7A0_GAET3</name>
<reference evidence="4" key="2">
    <citation type="submission" date="2010-07" db="EMBL/GenBank/DDBJ databases">
        <authorList>
            <consortium name="The Broad Institute Genome Sequencing Platform"/>
            <consortium name="Broad Institute Genome Sequencing Center for Infectious Disease"/>
            <person name="Ma L.-J."/>
            <person name="Dead R."/>
            <person name="Young S."/>
            <person name="Zeng Q."/>
            <person name="Koehrsen M."/>
            <person name="Alvarado L."/>
            <person name="Berlin A."/>
            <person name="Chapman S.B."/>
            <person name="Chen Z."/>
            <person name="Freedman E."/>
            <person name="Gellesch M."/>
            <person name="Goldberg J."/>
            <person name="Griggs A."/>
            <person name="Gujja S."/>
            <person name="Heilman E.R."/>
            <person name="Heiman D."/>
            <person name="Hepburn T."/>
            <person name="Howarth C."/>
            <person name="Jen D."/>
            <person name="Larson L."/>
            <person name="Mehta T."/>
            <person name="Neiman D."/>
            <person name="Pearson M."/>
            <person name="Roberts A."/>
            <person name="Saif S."/>
            <person name="Shea T."/>
            <person name="Shenoy N."/>
            <person name="Sisk P."/>
            <person name="Stolte C."/>
            <person name="Sykes S."/>
            <person name="Walk T."/>
            <person name="White J."/>
            <person name="Yandava C."/>
            <person name="Haas B."/>
            <person name="Nusbaum C."/>
            <person name="Birren B."/>
        </authorList>
    </citation>
    <scope>NUCLEOTIDE SEQUENCE</scope>
    <source>
        <strain evidence="4">R3-111a-1</strain>
    </source>
</reference>
<dbReference type="Pfam" id="PF13472">
    <property type="entry name" value="Lipase_GDSL_2"/>
    <property type="match status" value="1"/>
</dbReference>
<dbReference type="InterPro" id="IPR036514">
    <property type="entry name" value="SGNH_hydro_sf"/>
</dbReference>
<dbReference type="STRING" id="644352.J3P7A0"/>
<dbReference type="RefSeq" id="XP_009225505.1">
    <property type="nucleotide sequence ID" value="XM_009227241.1"/>
</dbReference>
<sequence>MSSRGTGARCVAALGLAATALALSATEDVSINPARLIAARAGKDPTDFSWVKNWAAIGDSFTAGIGSGHQMGNEIRTDDDWRCSRYDYSWAKIVDHSLGSSVKNFQFEACSGDRTGGIYDQVNHLRNGLDVVMMTAGGNDLCLGTMIKTCVIMPWDGEDACQAIIDKAQENIQRILKGNIRQILQKLNGKIRKDGALVYQGYAPFFNTDNEDCADPTKQDWALKGWGLWEFWKSGKNPLRLTIERRKKLNALVDGINRAISEVVEEFDKDKQVGYRATFSDWSSWPGIVDGQFCSPKSSGWYPDPNQPDLLFIKFNTAARGTPPHDETKRRRRDPSNGSSSSSSSSGGGGGGGVAKDVMDLDSSDHESDTADDITRQLQKDQDRLRGRLTRKHIYDTLLWRSANPRAEVLHKLDPRTPAPPGCPGDNLPGVPLGLGLPDSFLSIFHPNRHGHEAMAAYALQSLVYVRAQILGVDDGLCAQARDDFTCWQKEGRKAFVDWTRLDENYKDFCNDIKPPDNTINWKWEKTYHQGTPDEHTFVLQLFDGASSFDKGKCLESFDLIINSCDGGDDKNPLNFKFGGRWVRGNYNYQINPKKDRNMITKRDGTCRGWYKLLLTSYRIYGRGWASYEYGQQTLLKAMRDCGSAVTGWKFDYCDHGCAIDNNDYEWVAEFNLPIFGALACMGNNWVPRRSGAEWYTEGSTTLGCGGAV</sequence>
<evidence type="ECO:0000256" key="2">
    <source>
        <dbReference type="SAM" id="SignalP"/>
    </source>
</evidence>
<dbReference type="Pfam" id="PF18647">
    <property type="entry name" value="Fungal_lectin_2"/>
    <property type="match status" value="1"/>
</dbReference>
<gene>
    <name evidence="5" type="primary">20349854</name>
    <name evidence="4" type="ORF">GGTG_09396</name>
</gene>
<dbReference type="OrthoDB" id="1896086at2759"/>
<accession>J3P7A0</accession>
<dbReference type="PANTHER" id="PTHR37981">
    <property type="entry name" value="LIPASE 2"/>
    <property type="match status" value="1"/>
</dbReference>
<dbReference type="InterPro" id="IPR013830">
    <property type="entry name" value="SGNH_hydro"/>
</dbReference>
<dbReference type="VEuPathDB" id="FungiDB:GGTG_09396"/>
<dbReference type="SUPFAM" id="SSF52266">
    <property type="entry name" value="SGNH hydrolase"/>
    <property type="match status" value="1"/>
</dbReference>
<dbReference type="EMBL" id="GL385399">
    <property type="protein sequence ID" value="EJT72531.1"/>
    <property type="molecule type" value="Genomic_DNA"/>
</dbReference>
<reference evidence="4" key="3">
    <citation type="submission" date="2010-09" db="EMBL/GenBank/DDBJ databases">
        <title>Annotation of Gaeumannomyces graminis var. tritici R3-111a-1.</title>
        <authorList>
            <consortium name="The Broad Institute Genome Sequencing Platform"/>
            <person name="Ma L.-J."/>
            <person name="Dead R."/>
            <person name="Young S.K."/>
            <person name="Zeng Q."/>
            <person name="Gargeya S."/>
            <person name="Fitzgerald M."/>
            <person name="Haas B."/>
            <person name="Abouelleil A."/>
            <person name="Alvarado L."/>
            <person name="Arachchi H.M."/>
            <person name="Berlin A."/>
            <person name="Brown A."/>
            <person name="Chapman S.B."/>
            <person name="Chen Z."/>
            <person name="Dunbar C."/>
            <person name="Freedman E."/>
            <person name="Gearin G."/>
            <person name="Gellesch M."/>
            <person name="Goldberg J."/>
            <person name="Griggs A."/>
            <person name="Gujja S."/>
            <person name="Heiman D."/>
            <person name="Howarth C."/>
            <person name="Larson L."/>
            <person name="Lui A."/>
            <person name="MacDonald P.J.P."/>
            <person name="Mehta T."/>
            <person name="Montmayeur A."/>
            <person name="Murphy C."/>
            <person name="Neiman D."/>
            <person name="Pearson M."/>
            <person name="Priest M."/>
            <person name="Roberts A."/>
            <person name="Saif S."/>
            <person name="Shea T."/>
            <person name="Shenoy N."/>
            <person name="Sisk P."/>
            <person name="Stolte C."/>
            <person name="Sykes S."/>
            <person name="Yandava C."/>
            <person name="Wortman J."/>
            <person name="Nusbaum C."/>
            <person name="Birren B."/>
        </authorList>
    </citation>
    <scope>NUCLEOTIDE SEQUENCE</scope>
    <source>
        <strain evidence="4">R3-111a-1</strain>
    </source>
</reference>
<feature type="domain" description="SGNH hydrolase-type esterase" evidence="3">
    <location>
        <begin position="56"/>
        <end position="199"/>
    </location>
</feature>
<dbReference type="Proteomes" id="UP000006039">
    <property type="component" value="Unassembled WGS sequence"/>
</dbReference>
<feature type="signal peptide" evidence="2">
    <location>
        <begin position="1"/>
        <end position="22"/>
    </location>
</feature>
<dbReference type="CDD" id="cd01823">
    <property type="entry name" value="SEST_like"/>
    <property type="match status" value="1"/>
</dbReference>
<evidence type="ECO:0000313" key="4">
    <source>
        <dbReference type="EMBL" id="EJT72531.1"/>
    </source>
</evidence>
<proteinExistence type="predicted"/>
<protein>
    <recommendedName>
        <fullName evidence="3">SGNH hydrolase-type esterase domain-containing protein</fullName>
    </recommendedName>
</protein>
<feature type="region of interest" description="Disordered" evidence="1">
    <location>
        <begin position="319"/>
        <end position="378"/>
    </location>
</feature>
<reference evidence="5" key="5">
    <citation type="submission" date="2018-04" db="UniProtKB">
        <authorList>
            <consortium name="EnsemblFungi"/>
        </authorList>
    </citation>
    <scope>IDENTIFICATION</scope>
    <source>
        <strain evidence="5">R3-111a-1</strain>
    </source>
</reference>
<dbReference type="AlphaFoldDB" id="J3P7A0"/>
<organism evidence="4">
    <name type="scientific">Gaeumannomyces tritici (strain R3-111a-1)</name>
    <name type="common">Wheat and barley take-all root rot fungus</name>
    <name type="synonym">Gaeumannomyces graminis var. tritici</name>
    <dbReference type="NCBI Taxonomy" id="644352"/>
    <lineage>
        <taxon>Eukaryota</taxon>
        <taxon>Fungi</taxon>
        <taxon>Dikarya</taxon>
        <taxon>Ascomycota</taxon>
        <taxon>Pezizomycotina</taxon>
        <taxon>Sordariomycetes</taxon>
        <taxon>Sordariomycetidae</taxon>
        <taxon>Magnaporthales</taxon>
        <taxon>Magnaporthaceae</taxon>
        <taxon>Gaeumannomyces</taxon>
    </lineage>
</organism>
<dbReference type="eggNOG" id="ENOG502QVBV">
    <property type="taxonomic scope" value="Eukaryota"/>
</dbReference>
<evidence type="ECO:0000256" key="1">
    <source>
        <dbReference type="SAM" id="MobiDB-lite"/>
    </source>
</evidence>
<dbReference type="GO" id="GO:0006629">
    <property type="term" value="P:lipid metabolic process"/>
    <property type="evidence" value="ECO:0007669"/>
    <property type="project" value="TreeGrafter"/>
</dbReference>
<feature type="chain" id="PRO_5015095017" description="SGNH hydrolase-type esterase domain-containing protein" evidence="2">
    <location>
        <begin position="23"/>
        <end position="709"/>
    </location>
</feature>
<dbReference type="GO" id="GO:0016788">
    <property type="term" value="F:hydrolase activity, acting on ester bonds"/>
    <property type="evidence" value="ECO:0007669"/>
    <property type="project" value="InterPro"/>
</dbReference>
<reference evidence="5" key="4">
    <citation type="journal article" date="2015" name="G3 (Bethesda)">
        <title>Genome sequences of three phytopathogenic species of the Magnaporthaceae family of fungi.</title>
        <authorList>
            <person name="Okagaki L.H."/>
            <person name="Nunes C.C."/>
            <person name="Sailsbery J."/>
            <person name="Clay B."/>
            <person name="Brown D."/>
            <person name="John T."/>
            <person name="Oh Y."/>
            <person name="Young N."/>
            <person name="Fitzgerald M."/>
            <person name="Haas B.J."/>
            <person name="Zeng Q."/>
            <person name="Young S."/>
            <person name="Adiconis X."/>
            <person name="Fan L."/>
            <person name="Levin J.Z."/>
            <person name="Mitchell T.K."/>
            <person name="Okubara P.A."/>
            <person name="Farman M.L."/>
            <person name="Kohn L.M."/>
            <person name="Birren B."/>
            <person name="Ma L.-J."/>
            <person name="Dean R.A."/>
        </authorList>
    </citation>
    <scope>NUCLEOTIDE SEQUENCE</scope>
    <source>
        <strain evidence="5">R3-111a-1</strain>
    </source>
</reference>
<dbReference type="GeneID" id="20349854"/>
<evidence type="ECO:0000259" key="3">
    <source>
        <dbReference type="Pfam" id="PF13472"/>
    </source>
</evidence>
<dbReference type="EnsemblFungi" id="EJT72531">
    <property type="protein sequence ID" value="EJT72531"/>
    <property type="gene ID" value="GGTG_09396"/>
</dbReference>
<evidence type="ECO:0000313" key="5">
    <source>
        <dbReference type="EnsemblFungi" id="EJT72531"/>
    </source>
</evidence>
<feature type="compositionally biased region" description="Basic and acidic residues" evidence="1">
    <location>
        <begin position="357"/>
        <end position="378"/>
    </location>
</feature>
<dbReference type="InterPro" id="IPR037460">
    <property type="entry name" value="SEST-like"/>
</dbReference>
<keyword evidence="6" id="KW-1185">Reference proteome</keyword>
<dbReference type="HOGENOM" id="CLU_032618_0_0_1"/>
<dbReference type="PANTHER" id="PTHR37981:SF1">
    <property type="entry name" value="SGNH HYDROLASE-TYPE ESTERASE DOMAIN-CONTAINING PROTEIN"/>
    <property type="match status" value="1"/>
</dbReference>
<reference evidence="6" key="1">
    <citation type="submission" date="2010-07" db="EMBL/GenBank/DDBJ databases">
        <title>The genome sequence of Gaeumannomyces graminis var. tritici strain R3-111a-1.</title>
        <authorList>
            <consortium name="The Broad Institute Genome Sequencing Platform"/>
            <person name="Ma L.-J."/>
            <person name="Dead R."/>
            <person name="Young S."/>
            <person name="Zeng Q."/>
            <person name="Koehrsen M."/>
            <person name="Alvarado L."/>
            <person name="Berlin A."/>
            <person name="Chapman S.B."/>
            <person name="Chen Z."/>
            <person name="Freedman E."/>
            <person name="Gellesch M."/>
            <person name="Goldberg J."/>
            <person name="Griggs A."/>
            <person name="Gujja S."/>
            <person name="Heilman E.R."/>
            <person name="Heiman D."/>
            <person name="Hepburn T."/>
            <person name="Howarth C."/>
            <person name="Jen D."/>
            <person name="Larson L."/>
            <person name="Mehta T."/>
            <person name="Neiman D."/>
            <person name="Pearson M."/>
            <person name="Roberts A."/>
            <person name="Saif S."/>
            <person name="Shea T."/>
            <person name="Shenoy N."/>
            <person name="Sisk P."/>
            <person name="Stolte C."/>
            <person name="Sykes S."/>
            <person name="Walk T."/>
            <person name="White J."/>
            <person name="Yandava C."/>
            <person name="Haas B."/>
            <person name="Nusbaum C."/>
            <person name="Birren B."/>
        </authorList>
    </citation>
    <scope>NUCLEOTIDE SEQUENCE [LARGE SCALE GENOMIC DNA]</scope>
    <source>
        <strain evidence="6">R3-111a-1</strain>
    </source>
</reference>